<dbReference type="GO" id="GO:0051213">
    <property type="term" value="F:dioxygenase activity"/>
    <property type="evidence" value="ECO:0007669"/>
    <property type="project" value="UniProtKB-KW"/>
</dbReference>
<dbReference type="GeneID" id="81472941"/>
<reference evidence="6 7" key="1">
    <citation type="submission" date="2020-08" db="EMBL/GenBank/DDBJ databases">
        <title>Streptomycin Non-resistant strain, P. mexicana.</title>
        <authorList>
            <person name="Ganesh-Kumar S."/>
            <person name="Zhe T."/>
            <person name="Yu Z."/>
            <person name="Min Y."/>
        </authorList>
    </citation>
    <scope>NUCLEOTIDE SEQUENCE [LARGE SCALE GENOMIC DNA]</scope>
    <source>
        <strain evidence="6 7">GTZY2</strain>
    </source>
</reference>
<organism evidence="6 7">
    <name type="scientific">Pseudoxanthomonas mexicana</name>
    <dbReference type="NCBI Taxonomy" id="128785"/>
    <lineage>
        <taxon>Bacteria</taxon>
        <taxon>Pseudomonadati</taxon>
        <taxon>Pseudomonadota</taxon>
        <taxon>Gammaproteobacteria</taxon>
        <taxon>Lysobacterales</taxon>
        <taxon>Lysobacteraceae</taxon>
        <taxon>Pseudoxanthomonas</taxon>
    </lineage>
</organism>
<evidence type="ECO:0000313" key="7">
    <source>
        <dbReference type="Proteomes" id="UP000515838"/>
    </source>
</evidence>
<evidence type="ECO:0000259" key="5">
    <source>
        <dbReference type="Pfam" id="PF05118"/>
    </source>
</evidence>
<proteinExistence type="inferred from homology"/>
<dbReference type="Pfam" id="PF13432">
    <property type="entry name" value="TPR_16"/>
    <property type="match status" value="2"/>
</dbReference>
<dbReference type="SUPFAM" id="SSF48452">
    <property type="entry name" value="TPR-like"/>
    <property type="match status" value="1"/>
</dbReference>
<dbReference type="InterPro" id="IPR027443">
    <property type="entry name" value="IPNS-like_sf"/>
</dbReference>
<evidence type="ECO:0000256" key="1">
    <source>
        <dbReference type="ARBA" id="ARBA00007730"/>
    </source>
</evidence>
<keyword evidence="3" id="KW-0560">Oxidoreductase</keyword>
<dbReference type="InterPro" id="IPR011990">
    <property type="entry name" value="TPR-like_helical_dom_sf"/>
</dbReference>
<gene>
    <name evidence="6" type="ORF">IAE60_18270</name>
</gene>
<protein>
    <submittedName>
        <fullName evidence="6">Aspartyl/asparaginyl beta-hydroxylase domain-containing protein</fullName>
    </submittedName>
</protein>
<keyword evidence="2" id="KW-0223">Dioxygenase</keyword>
<dbReference type="RefSeq" id="WP_187573316.1">
    <property type="nucleotide sequence ID" value="NZ_CP060731.1"/>
</dbReference>
<sequence>MTSPQPAALSDALKALLEQASAWSRQNQPERAADCWRRVLEQSPDVAPALSGLGSYYLSRGELGEAQRLLLRAVTVSDQPAMAYANLSRVHSARGDLPQALEAIKQAIQAEPAAWGAHAEKARLLQQLGREREAATAWSAAMAYMPPAFTQAPHMQALVNEAKAAIAANQAQLREFMLDHLHGALEGGSRRELERFDHCLDILTGRRTFVTARPLMLPFPRLPAIPFFHREDYDWVPGLEAAFPDILAELETLLAQQHAFEPYVQTPAGEPMGQFAALDRKLDWGAYFLWRNGQRIDHQADLCLRTEAALFAHAPLNRVPNRAPVAFFSALKPGTHIPPHNGATNTRLTVHLPLIIPPDCGLRVGGETHVWKPGELVLFDDTIQHEAWNFSDQLRVVLIFDIWHPMLTDLEKRLVAHTVEGIMAYYGEGADLGEL</sequence>
<dbReference type="Gene3D" id="1.25.40.10">
    <property type="entry name" value="Tetratricopeptide repeat domain"/>
    <property type="match status" value="1"/>
</dbReference>
<dbReference type="AlphaFoldDB" id="A0A7G9TCH9"/>
<dbReference type="EMBL" id="CP060731">
    <property type="protein sequence ID" value="QNN77804.1"/>
    <property type="molecule type" value="Genomic_DNA"/>
</dbReference>
<dbReference type="InterPro" id="IPR007803">
    <property type="entry name" value="Asp/Arg/Pro-Hydrxlase"/>
</dbReference>
<evidence type="ECO:0000256" key="3">
    <source>
        <dbReference type="ARBA" id="ARBA00023002"/>
    </source>
</evidence>
<dbReference type="Proteomes" id="UP000515838">
    <property type="component" value="Chromosome"/>
</dbReference>
<dbReference type="SUPFAM" id="SSF51197">
    <property type="entry name" value="Clavaminate synthase-like"/>
    <property type="match status" value="1"/>
</dbReference>
<evidence type="ECO:0000256" key="4">
    <source>
        <dbReference type="PROSITE-ProRule" id="PRU00339"/>
    </source>
</evidence>
<name>A0A7G9TCH9_PSEMX</name>
<feature type="repeat" description="TPR" evidence="4">
    <location>
        <begin position="81"/>
        <end position="114"/>
    </location>
</feature>
<comment type="similarity">
    <text evidence="1">Belongs to the aspartyl/asparaginyl beta-hydroxylase family.</text>
</comment>
<dbReference type="SMART" id="SM00028">
    <property type="entry name" value="TPR"/>
    <property type="match status" value="4"/>
</dbReference>
<accession>A0A7G9TCH9</accession>
<dbReference type="InterPro" id="IPR019734">
    <property type="entry name" value="TPR_rpt"/>
</dbReference>
<dbReference type="PANTHER" id="PTHR46332">
    <property type="entry name" value="ASPARTATE BETA-HYDROXYLASE DOMAIN-CONTAINING PROTEIN 2"/>
    <property type="match status" value="1"/>
</dbReference>
<keyword evidence="4" id="KW-0802">TPR repeat</keyword>
<dbReference type="PROSITE" id="PS50005">
    <property type="entry name" value="TPR"/>
    <property type="match status" value="1"/>
</dbReference>
<evidence type="ECO:0000256" key="2">
    <source>
        <dbReference type="ARBA" id="ARBA00022964"/>
    </source>
</evidence>
<dbReference type="PANTHER" id="PTHR46332:SF5">
    <property type="entry name" value="ASPARTATE BETA-HYDROXYLASE DOMAIN CONTAINING 2"/>
    <property type="match status" value="1"/>
</dbReference>
<dbReference type="Gene3D" id="2.60.120.330">
    <property type="entry name" value="B-lactam Antibiotic, Isopenicillin N Synthase, Chain"/>
    <property type="match status" value="1"/>
</dbReference>
<dbReference type="Pfam" id="PF05118">
    <property type="entry name" value="Asp_Arg_Hydrox"/>
    <property type="match status" value="1"/>
</dbReference>
<feature type="domain" description="Aspartyl/asparaginy/proline hydroxylase" evidence="5">
    <location>
        <begin position="241"/>
        <end position="405"/>
    </location>
</feature>
<dbReference type="InterPro" id="IPR051821">
    <property type="entry name" value="Asp/Asn_beta-hydroxylase"/>
</dbReference>
<evidence type="ECO:0000313" key="6">
    <source>
        <dbReference type="EMBL" id="QNN77804.1"/>
    </source>
</evidence>
<dbReference type="GO" id="GO:0016020">
    <property type="term" value="C:membrane"/>
    <property type="evidence" value="ECO:0007669"/>
    <property type="project" value="TreeGrafter"/>
</dbReference>